<organism evidence="11 12">
    <name type="scientific">Arachnia propionica</name>
    <dbReference type="NCBI Taxonomy" id="1750"/>
    <lineage>
        <taxon>Bacteria</taxon>
        <taxon>Bacillati</taxon>
        <taxon>Actinomycetota</taxon>
        <taxon>Actinomycetes</taxon>
        <taxon>Propionibacteriales</taxon>
        <taxon>Propionibacteriaceae</taxon>
        <taxon>Arachnia</taxon>
    </lineage>
</organism>
<evidence type="ECO:0000256" key="5">
    <source>
        <dbReference type="ARBA" id="ARBA00022984"/>
    </source>
</evidence>
<keyword evidence="5" id="KW-0573">Peptidoglycan synthesis</keyword>
<evidence type="ECO:0000256" key="2">
    <source>
        <dbReference type="ARBA" id="ARBA00022475"/>
    </source>
</evidence>
<dbReference type="InterPro" id="IPR000719">
    <property type="entry name" value="Prot_kinase_dom"/>
</dbReference>
<feature type="transmembrane region" description="Helical" evidence="9">
    <location>
        <begin position="412"/>
        <end position="431"/>
    </location>
</feature>
<evidence type="ECO:0000256" key="3">
    <source>
        <dbReference type="ARBA" id="ARBA00022692"/>
    </source>
</evidence>
<dbReference type="Proteomes" id="UP000280935">
    <property type="component" value="Unassembled WGS sequence"/>
</dbReference>
<keyword evidence="4" id="KW-0133">Cell shape</keyword>
<dbReference type="EMBL" id="RQYT01000015">
    <property type="protein sequence ID" value="RRD49513.1"/>
    <property type="molecule type" value="Genomic_DNA"/>
</dbReference>
<dbReference type="Pfam" id="PF03023">
    <property type="entry name" value="MurJ"/>
    <property type="match status" value="1"/>
</dbReference>
<evidence type="ECO:0000259" key="10">
    <source>
        <dbReference type="PROSITE" id="PS50011"/>
    </source>
</evidence>
<dbReference type="CDD" id="cd13123">
    <property type="entry name" value="MATE_MurJ_like"/>
    <property type="match status" value="1"/>
</dbReference>
<evidence type="ECO:0000256" key="4">
    <source>
        <dbReference type="ARBA" id="ARBA00022960"/>
    </source>
</evidence>
<feature type="transmembrane region" description="Helical" evidence="9">
    <location>
        <begin position="437"/>
        <end position="454"/>
    </location>
</feature>
<dbReference type="PANTHER" id="PTHR47019">
    <property type="entry name" value="LIPID II FLIPPASE MURJ"/>
    <property type="match status" value="1"/>
</dbReference>
<dbReference type="GO" id="GO:0015648">
    <property type="term" value="F:lipid-linked peptidoglycan transporter activity"/>
    <property type="evidence" value="ECO:0007669"/>
    <property type="project" value="TreeGrafter"/>
</dbReference>
<proteinExistence type="predicted"/>
<dbReference type="InterPro" id="IPR051050">
    <property type="entry name" value="Lipid_II_flippase_MurJ/MviN"/>
</dbReference>
<evidence type="ECO:0000256" key="8">
    <source>
        <dbReference type="SAM" id="MobiDB-lite"/>
    </source>
</evidence>
<feature type="transmembrane region" description="Helical" evidence="9">
    <location>
        <begin position="180"/>
        <end position="200"/>
    </location>
</feature>
<dbReference type="GO" id="GO:0034204">
    <property type="term" value="P:lipid translocation"/>
    <property type="evidence" value="ECO:0007669"/>
    <property type="project" value="TreeGrafter"/>
</dbReference>
<dbReference type="OrthoDB" id="9786339at2"/>
<dbReference type="PANTHER" id="PTHR47019:SF1">
    <property type="entry name" value="LIPID II FLIPPASE MURJ"/>
    <property type="match status" value="1"/>
</dbReference>
<dbReference type="GO" id="GO:0009252">
    <property type="term" value="P:peptidoglycan biosynthetic process"/>
    <property type="evidence" value="ECO:0007669"/>
    <property type="project" value="UniProtKB-KW"/>
</dbReference>
<evidence type="ECO:0000256" key="9">
    <source>
        <dbReference type="SAM" id="Phobius"/>
    </source>
</evidence>
<feature type="compositionally biased region" description="Low complexity" evidence="8">
    <location>
        <begin position="1040"/>
        <end position="1055"/>
    </location>
</feature>
<feature type="compositionally biased region" description="Pro residues" evidence="8">
    <location>
        <begin position="948"/>
        <end position="958"/>
    </location>
</feature>
<dbReference type="InterPro" id="IPR011009">
    <property type="entry name" value="Kinase-like_dom_sf"/>
</dbReference>
<feature type="transmembrane region" description="Helical" evidence="9">
    <location>
        <begin position="1007"/>
        <end position="1028"/>
    </location>
</feature>
<name>A0A3P1WYM1_9ACTN</name>
<keyword evidence="7 9" id="KW-0472">Membrane</keyword>
<keyword evidence="6 9" id="KW-1133">Transmembrane helix</keyword>
<feature type="transmembrane region" description="Helical" evidence="9">
    <location>
        <begin position="56"/>
        <end position="78"/>
    </location>
</feature>
<dbReference type="AlphaFoldDB" id="A0A3P1WYM1"/>
<protein>
    <submittedName>
        <fullName evidence="11">Murein biosynthesis integral membrane protein MurJ</fullName>
    </submittedName>
</protein>
<dbReference type="GO" id="GO:0008360">
    <property type="term" value="P:regulation of cell shape"/>
    <property type="evidence" value="ECO:0007669"/>
    <property type="project" value="UniProtKB-KW"/>
</dbReference>
<dbReference type="SUPFAM" id="SSF56112">
    <property type="entry name" value="Protein kinase-like (PK-like)"/>
    <property type="match status" value="1"/>
</dbReference>
<dbReference type="InterPro" id="IPR004268">
    <property type="entry name" value="MurJ"/>
</dbReference>
<sequence>MSSSNKGGVSSTRKLLSASVLMAAGTLVSRALGIIRVMLIAFILGNGTRQADILSIATTIPNALYILFAGGALNTVLVPQMVRAIRHDEDGGEAYTNRVITAFMLVIGAVAALMTLAAPVVTSFYSDSAWRAPELTDQYASMVALAYCTLPQIFFYGVFFLFGQVLNARDQFGPMMWAPIANNVVSLMVLGIYLVVWGNAGDHGGPFTQPQILLLGLGSTVGIVIQTLVLVPFIKKVGFRFRPRFDLRGVGLGHTFHLAKWTLGFVAVNQLVLILVNRLATSATATGAGGGSSVYANAHLMWILPHSLITVSLATAMLPNASRLAAAGDLDGVAQEARKTLRLALIALVPASFAFIALSGPMSVLLFGHGQGSRDAVLIAWTLMAFAVGLIPFTVQFVCLRTFYALEDTRTPFLLQCIIAAVNAVAALALVHLVGNPLWTAAALALAYSVSYFVGVQLSWRKLRQHVPGLNGRDLLLHIARLSLGAALGSVVAWFLADWIMGALSGSVLGPLLAMLVGGGFLGAIYATVGKLLKVRELRSMTDLVRNRLGGRRPAADPGVAEEDSESLRPTIALEPATAAALVDDMMPTSIHTIIADGGYNGWDMARMPNHHRRQAEEPVLPPISQRIEMEDSTDTTVLPAVVDEPTEPSVVWQARPEASQGVDSLLQPGDLLSTRFRIEEILAVRSGVETWRAHDMVLSRDVVAHVIPADSPHIEGLLQSARKGATATDSRFLRVLDAVSVDDDIRGLGGYVVCEYAKGASLTDLLRFGSFSTVEAAWVVRELADALTSLHAQGLFHEQLNPDNVVITTLGAVKLVGFGVEAGINAGRTTSWGDREANDVRGLASLLYAMLVRHWPGASAWGLPAAPIIAGETAPAHTVTSGVSPALDRICSATLTLRGAVSDPRITTTSQLAARLDEVLGGADASSNLEARVRLARQNPEGHPRPRPALEPIPDPVADPEAERPTSVQQAVKVPPPPPAAPQTPRSRHTDQEHGESPNSRTGRPLVLTVLVLSLCTLIICLVIAALNQKPKEAAVPPAASTTTGDATSDATEAPPAPVELRISATSFDPTADNGSGDENPEDAPLVLDGDPGTGWSTARYRNRPDMGGEKPGVGLVLDLGVEAPVASVQLLFADAGQDVELRVPKQAGAAKAPMDRQDQWEVVAKLADAPTEATLTPEQPVKARYLLVYLTKLPQVQEGRFRSTINEVVITQG</sequence>
<feature type="region of interest" description="Disordered" evidence="8">
    <location>
        <begin position="1033"/>
        <end position="1095"/>
    </location>
</feature>
<feature type="transmembrane region" description="Helical" evidence="9">
    <location>
        <begin position="508"/>
        <end position="529"/>
    </location>
</feature>
<dbReference type="PROSITE" id="PS50011">
    <property type="entry name" value="PROTEIN_KINASE_DOM"/>
    <property type="match status" value="1"/>
</dbReference>
<keyword evidence="2" id="KW-1003">Cell membrane</keyword>
<feature type="transmembrane region" description="Helical" evidence="9">
    <location>
        <begin position="20"/>
        <end position="44"/>
    </location>
</feature>
<comment type="subcellular location">
    <subcellularLocation>
        <location evidence="1">Cell membrane</location>
        <topology evidence="1">Multi-pass membrane protein</topology>
    </subcellularLocation>
</comment>
<feature type="transmembrane region" description="Helical" evidence="9">
    <location>
        <begin position="378"/>
        <end position="400"/>
    </location>
</feature>
<comment type="caution">
    <text evidence="11">The sequence shown here is derived from an EMBL/GenBank/DDBJ whole genome shotgun (WGS) entry which is preliminary data.</text>
</comment>
<reference evidence="11 12" key="1">
    <citation type="submission" date="2018-11" db="EMBL/GenBank/DDBJ databases">
        <title>Genomes From Bacteria Associated with the Canine Oral Cavity: a Test Case for Automated Genome-Based Taxonomic Assignment.</title>
        <authorList>
            <person name="Coil D.A."/>
            <person name="Jospin G."/>
            <person name="Darling A.E."/>
            <person name="Wallis C."/>
            <person name="Davis I.J."/>
            <person name="Harris S."/>
            <person name="Eisen J.A."/>
            <person name="Holcombe L.J."/>
            <person name="O'Flynn C."/>
        </authorList>
    </citation>
    <scope>NUCLEOTIDE SEQUENCE [LARGE SCALE GENOMIC DNA]</scope>
    <source>
        <strain evidence="11 12">OH2822_COT-296</strain>
    </source>
</reference>
<gene>
    <name evidence="11" type="primary">murJ</name>
    <name evidence="11" type="ORF">EII35_07890</name>
</gene>
<dbReference type="Gene3D" id="1.10.510.10">
    <property type="entry name" value="Transferase(Phosphotransferase) domain 1"/>
    <property type="match status" value="1"/>
</dbReference>
<feature type="transmembrane region" description="Helical" evidence="9">
    <location>
        <begin position="340"/>
        <end position="358"/>
    </location>
</feature>
<feature type="transmembrane region" description="Helical" evidence="9">
    <location>
        <begin position="212"/>
        <end position="234"/>
    </location>
</feature>
<dbReference type="PRINTS" id="PR01806">
    <property type="entry name" value="VIRFACTRMVIN"/>
</dbReference>
<dbReference type="GO" id="GO:0005524">
    <property type="term" value="F:ATP binding"/>
    <property type="evidence" value="ECO:0007669"/>
    <property type="project" value="InterPro"/>
</dbReference>
<dbReference type="GO" id="GO:0005886">
    <property type="term" value="C:plasma membrane"/>
    <property type="evidence" value="ECO:0007669"/>
    <property type="project" value="UniProtKB-SubCell"/>
</dbReference>
<evidence type="ECO:0000256" key="1">
    <source>
        <dbReference type="ARBA" id="ARBA00004651"/>
    </source>
</evidence>
<feature type="transmembrane region" description="Helical" evidence="9">
    <location>
        <begin position="144"/>
        <end position="168"/>
    </location>
</feature>
<evidence type="ECO:0000313" key="12">
    <source>
        <dbReference type="Proteomes" id="UP000280935"/>
    </source>
</evidence>
<feature type="region of interest" description="Disordered" evidence="8">
    <location>
        <begin position="938"/>
        <end position="1003"/>
    </location>
</feature>
<dbReference type="RefSeq" id="WP_125227919.1">
    <property type="nucleotide sequence ID" value="NZ_RQYT01000015.1"/>
</dbReference>
<feature type="transmembrane region" description="Helical" evidence="9">
    <location>
        <begin position="475"/>
        <end position="496"/>
    </location>
</feature>
<evidence type="ECO:0000313" key="11">
    <source>
        <dbReference type="EMBL" id="RRD49513.1"/>
    </source>
</evidence>
<dbReference type="GO" id="GO:0004672">
    <property type="term" value="F:protein kinase activity"/>
    <property type="evidence" value="ECO:0007669"/>
    <property type="project" value="InterPro"/>
</dbReference>
<dbReference type="Pfam" id="PF00069">
    <property type="entry name" value="Pkinase"/>
    <property type="match status" value="1"/>
</dbReference>
<feature type="transmembrane region" description="Helical" evidence="9">
    <location>
        <begin position="99"/>
        <end position="124"/>
    </location>
</feature>
<dbReference type="NCBIfam" id="TIGR01695">
    <property type="entry name" value="murJ_mviN"/>
    <property type="match status" value="1"/>
</dbReference>
<evidence type="ECO:0000256" key="6">
    <source>
        <dbReference type="ARBA" id="ARBA00022989"/>
    </source>
</evidence>
<evidence type="ECO:0000256" key="7">
    <source>
        <dbReference type="ARBA" id="ARBA00023136"/>
    </source>
</evidence>
<feature type="domain" description="Protein kinase" evidence="10">
    <location>
        <begin position="677"/>
        <end position="959"/>
    </location>
</feature>
<dbReference type="CDD" id="cd13973">
    <property type="entry name" value="PK_MviN-like"/>
    <property type="match status" value="1"/>
</dbReference>
<dbReference type="SMART" id="SM00220">
    <property type="entry name" value="S_TKc"/>
    <property type="match status" value="1"/>
</dbReference>
<dbReference type="Gene3D" id="2.60.120.260">
    <property type="entry name" value="Galactose-binding domain-like"/>
    <property type="match status" value="1"/>
</dbReference>
<keyword evidence="3 9" id="KW-0812">Transmembrane</keyword>
<accession>A0A3P1WYM1</accession>